<dbReference type="InterPro" id="IPR025388">
    <property type="entry name" value="Alginate_export_dom"/>
</dbReference>
<gene>
    <name evidence="3" type="ORF">J0A66_18690</name>
</gene>
<feature type="domain" description="Alginate export" evidence="2">
    <location>
        <begin position="30"/>
        <end position="167"/>
    </location>
</feature>
<dbReference type="RefSeq" id="WP_206575375.1">
    <property type="nucleotide sequence ID" value="NZ_JAFKCV010000015.1"/>
</dbReference>
<evidence type="ECO:0000259" key="2">
    <source>
        <dbReference type="Pfam" id="PF13372"/>
    </source>
</evidence>
<sequence length="390" mass="43657">MLKASVAIASVLILSPAQGQDLSQALKEGSLDLQLRYRLEAVDQENLPENALANTLRTRLTAKSGNWQGVRAVLEFDYVTELFDKDYNDTLNGNGDYPVVADPAGADLNQAFLRYKGNEGLTLDLGRQRILYSNQRFVGSVGWRQQEQTFDGFRLQYQAAQNLHLDYAYVSRVNRIFGPDSAAGQLDGKLHLLNMIHQLGDGHQWQVFYHHLDFDQALALSNQTLGLDYQFKQSGWGAHLAYARQQEAGEHPADYSTDYLALDGWLKLNAVTLAAGLEILGSDKDQGFITPLATLHKFQGFADKFLSTPAQGIEDRWLKLSTRLRDVDLSLIYHQFLAAEGQGDYGSEWDAQAGYQFAANVQLLAKLALYEADEFATDTSKFWLQLSAKY</sequence>
<dbReference type="Proteomes" id="UP000664654">
    <property type="component" value="Unassembled WGS sequence"/>
</dbReference>
<proteinExistence type="predicted"/>
<dbReference type="Pfam" id="PF13372">
    <property type="entry name" value="Alginate_exp"/>
    <property type="match status" value="1"/>
</dbReference>
<comment type="caution">
    <text evidence="3">The sequence shown here is derived from an EMBL/GenBank/DDBJ whole genome shotgun (WGS) entry which is preliminary data.</text>
</comment>
<dbReference type="InterPro" id="IPR023614">
    <property type="entry name" value="Porin_dom_sf"/>
</dbReference>
<feature type="signal peptide" evidence="1">
    <location>
        <begin position="1"/>
        <end position="19"/>
    </location>
</feature>
<dbReference type="SUPFAM" id="SSF56935">
    <property type="entry name" value="Porins"/>
    <property type="match status" value="1"/>
</dbReference>
<dbReference type="Gene3D" id="2.40.160.10">
    <property type="entry name" value="Porin"/>
    <property type="match status" value="1"/>
</dbReference>
<evidence type="ECO:0000313" key="3">
    <source>
        <dbReference type="EMBL" id="MBN7827267.1"/>
    </source>
</evidence>
<evidence type="ECO:0000256" key="1">
    <source>
        <dbReference type="SAM" id="SignalP"/>
    </source>
</evidence>
<evidence type="ECO:0000313" key="4">
    <source>
        <dbReference type="Proteomes" id="UP000664654"/>
    </source>
</evidence>
<name>A0A939IT01_9ALTE</name>
<keyword evidence="4" id="KW-1185">Reference proteome</keyword>
<keyword evidence="1" id="KW-0732">Signal</keyword>
<accession>A0A939IT01</accession>
<dbReference type="AlphaFoldDB" id="A0A939IT01"/>
<feature type="chain" id="PRO_5037291030" evidence="1">
    <location>
        <begin position="20"/>
        <end position="390"/>
    </location>
</feature>
<protein>
    <submittedName>
        <fullName evidence="3">Alginate export family protein</fullName>
    </submittedName>
</protein>
<dbReference type="EMBL" id="JAFKCV010000015">
    <property type="protein sequence ID" value="MBN7827267.1"/>
    <property type="molecule type" value="Genomic_DNA"/>
</dbReference>
<reference evidence="3" key="1">
    <citation type="submission" date="2021-03" db="EMBL/GenBank/DDBJ databases">
        <title>novel species isolated from a fishpond in China.</title>
        <authorList>
            <person name="Lu H."/>
            <person name="Cai Z."/>
        </authorList>
    </citation>
    <scope>NUCLEOTIDE SEQUENCE</scope>
    <source>
        <strain evidence="3">JCM 30855</strain>
    </source>
</reference>
<organism evidence="3 4">
    <name type="scientific">Bowmanella dokdonensis</name>
    <dbReference type="NCBI Taxonomy" id="751969"/>
    <lineage>
        <taxon>Bacteria</taxon>
        <taxon>Pseudomonadati</taxon>
        <taxon>Pseudomonadota</taxon>
        <taxon>Gammaproteobacteria</taxon>
        <taxon>Alteromonadales</taxon>
        <taxon>Alteromonadaceae</taxon>
        <taxon>Bowmanella</taxon>
    </lineage>
</organism>